<proteinExistence type="predicted"/>
<reference evidence="1" key="1">
    <citation type="journal article" date="2019" name="Emerg. Microbes Infect.">
        <title>Comprehensive subspecies identification of 175 nontuberculous mycobacteria species based on 7547 genomic profiles.</title>
        <authorList>
            <person name="Matsumoto Y."/>
            <person name="Kinjo T."/>
            <person name="Motooka D."/>
            <person name="Nabeya D."/>
            <person name="Jung N."/>
            <person name="Uechi K."/>
            <person name="Horii T."/>
            <person name="Iida T."/>
            <person name="Fujita J."/>
            <person name="Nakamura S."/>
        </authorList>
    </citation>
    <scope>NUCLEOTIDE SEQUENCE [LARGE SCALE GENOMIC DNA]</scope>
    <source>
        <strain evidence="1">JCM 13671</strain>
    </source>
</reference>
<name>A0A7I7XSI9_9MYCO</name>
<dbReference type="EMBL" id="AP022612">
    <property type="protein sequence ID" value="BBZ32124.1"/>
    <property type="molecule type" value="Genomic_DNA"/>
</dbReference>
<reference evidence="1" key="2">
    <citation type="submission" date="2020-02" db="EMBL/GenBank/DDBJ databases">
        <authorList>
            <person name="Matsumoto Y."/>
            <person name="Motooka D."/>
            <person name="Nakamura S."/>
        </authorList>
    </citation>
    <scope>NUCLEOTIDE SEQUENCE</scope>
    <source>
        <strain evidence="1">JCM 13671</strain>
    </source>
</reference>
<evidence type="ECO:0000313" key="1">
    <source>
        <dbReference type="EMBL" id="BBZ32124.1"/>
    </source>
</evidence>
<dbReference type="RefSeq" id="WP_085150486.1">
    <property type="nucleotide sequence ID" value="NZ_AP022612.1"/>
</dbReference>
<keyword evidence="2" id="KW-1185">Reference proteome</keyword>
<dbReference type="Proteomes" id="UP000466931">
    <property type="component" value="Chromosome"/>
</dbReference>
<dbReference type="AlphaFoldDB" id="A0A7I7XSI9"/>
<sequence>MRSAAVAVAVAAVGMLASAATAWADESARDVINDLRAQGYSVIIDRVGSGNLDSCVVTGVRNPQSISRMPLGDERDDMDLTGTVTLRQTITVSLNCSG</sequence>
<gene>
    <name evidence="1" type="ORF">MCNF_07290</name>
</gene>
<accession>A0A7I7XSI9</accession>
<protein>
    <submittedName>
        <fullName evidence="1">Uncharacterized protein</fullName>
    </submittedName>
</protein>
<organism evidence="1 2">
    <name type="scientific">Mycolicibacterium confluentis</name>
    <dbReference type="NCBI Taxonomy" id="28047"/>
    <lineage>
        <taxon>Bacteria</taxon>
        <taxon>Bacillati</taxon>
        <taxon>Actinomycetota</taxon>
        <taxon>Actinomycetes</taxon>
        <taxon>Mycobacteriales</taxon>
        <taxon>Mycobacteriaceae</taxon>
        <taxon>Mycolicibacterium</taxon>
    </lineage>
</organism>
<evidence type="ECO:0000313" key="2">
    <source>
        <dbReference type="Proteomes" id="UP000466931"/>
    </source>
</evidence>
<dbReference type="OrthoDB" id="4762505at2"/>